<dbReference type="Pfam" id="PF00999">
    <property type="entry name" value="Na_H_Exchanger"/>
    <property type="match status" value="1"/>
</dbReference>
<dbReference type="Proteomes" id="UP000759246">
    <property type="component" value="Unassembled WGS sequence"/>
</dbReference>
<evidence type="ECO:0000256" key="2">
    <source>
        <dbReference type="ARBA" id="ARBA00022448"/>
    </source>
</evidence>
<evidence type="ECO:0000256" key="9">
    <source>
        <dbReference type="ARBA" id="ARBA00023201"/>
    </source>
</evidence>
<evidence type="ECO:0000256" key="3">
    <source>
        <dbReference type="ARBA" id="ARBA00022475"/>
    </source>
</evidence>
<organism evidence="12 13">
    <name type="scientific">Actinomyces bouchesdurhonensis</name>
    <dbReference type="NCBI Taxonomy" id="1852361"/>
    <lineage>
        <taxon>Bacteria</taxon>
        <taxon>Bacillati</taxon>
        <taxon>Actinomycetota</taxon>
        <taxon>Actinomycetes</taxon>
        <taxon>Actinomycetales</taxon>
        <taxon>Actinomycetaceae</taxon>
        <taxon>Actinomyces</taxon>
    </lineage>
</organism>
<evidence type="ECO:0000259" key="11">
    <source>
        <dbReference type="Pfam" id="PF00999"/>
    </source>
</evidence>
<evidence type="ECO:0000256" key="1">
    <source>
        <dbReference type="ARBA" id="ARBA00004651"/>
    </source>
</evidence>
<dbReference type="GO" id="GO:0015385">
    <property type="term" value="F:sodium:proton antiporter activity"/>
    <property type="evidence" value="ECO:0007669"/>
    <property type="project" value="InterPro"/>
</dbReference>
<dbReference type="InterPro" id="IPR018422">
    <property type="entry name" value="Cation/H_exchanger_CPA1"/>
</dbReference>
<evidence type="ECO:0000313" key="13">
    <source>
        <dbReference type="Proteomes" id="UP000759246"/>
    </source>
</evidence>
<proteinExistence type="predicted"/>
<dbReference type="GO" id="GO:0015386">
    <property type="term" value="F:potassium:proton antiporter activity"/>
    <property type="evidence" value="ECO:0007669"/>
    <property type="project" value="TreeGrafter"/>
</dbReference>
<evidence type="ECO:0000256" key="10">
    <source>
        <dbReference type="SAM" id="Phobius"/>
    </source>
</evidence>
<keyword evidence="5 10" id="KW-1133">Transmembrane helix</keyword>
<dbReference type="EMBL" id="JABZGF010000308">
    <property type="protein sequence ID" value="MBF0967089.1"/>
    <property type="molecule type" value="Genomic_DNA"/>
</dbReference>
<feature type="transmembrane region" description="Helical" evidence="10">
    <location>
        <begin position="20"/>
        <end position="38"/>
    </location>
</feature>
<feature type="domain" description="Cation/H+ exchanger transmembrane" evidence="11">
    <location>
        <begin position="5"/>
        <end position="190"/>
    </location>
</feature>
<evidence type="ECO:0000256" key="7">
    <source>
        <dbReference type="ARBA" id="ARBA00023065"/>
    </source>
</evidence>
<keyword evidence="7" id="KW-0406">Ion transport</keyword>
<sequence length="325" mass="35827">MHDHLPFVAYFAAEELHGSGVLAVVTAGVFASWRGVGADTVRLRAFGRPFWTVTTFLLNTILFLMVGVSLPGIISSMPQATLTRALILIPAIYVAMVLARFVGHHSIIFAIRALDRRPQQRERRTNFRSRLVTTVAGFRGAISLAMAVSIPLAFGNSVYEERDIIILVVAGVTLLSLIIQGIALPVVVRWAAQAPTPFLEMDARAEAGETQVVGATVRDLIEEIDSLASSVDVTDADTIERVRADYLQRMHNLMMSGDFKGLFAFWGVGVVFEASRGLWTVSWDDDRTQELASGAPSTKTRTQFGYPNFVQHPKTLQFQRCDFNV</sequence>
<dbReference type="AlphaFoldDB" id="A0A929RR82"/>
<keyword evidence="9" id="KW-0739">Sodium transport</keyword>
<evidence type="ECO:0000256" key="4">
    <source>
        <dbReference type="ARBA" id="ARBA00022692"/>
    </source>
</evidence>
<feature type="transmembrane region" description="Helical" evidence="10">
    <location>
        <begin position="164"/>
        <end position="188"/>
    </location>
</feature>
<dbReference type="PANTHER" id="PTHR10110">
    <property type="entry name" value="SODIUM/HYDROGEN EXCHANGER"/>
    <property type="match status" value="1"/>
</dbReference>
<reference evidence="12" key="1">
    <citation type="submission" date="2020-04" db="EMBL/GenBank/DDBJ databases">
        <title>Deep metagenomics examines the oral microbiome during advanced dental caries in children, revealing novel taxa and co-occurrences with host molecules.</title>
        <authorList>
            <person name="Baker J.L."/>
            <person name="Morton J.T."/>
            <person name="Dinis M."/>
            <person name="Alvarez R."/>
            <person name="Tran N.C."/>
            <person name="Knight R."/>
            <person name="Edlund A."/>
        </authorList>
    </citation>
    <scope>NUCLEOTIDE SEQUENCE</scope>
    <source>
        <strain evidence="12">JCVI_30_bin.13</strain>
    </source>
</reference>
<comment type="subcellular location">
    <subcellularLocation>
        <location evidence="1">Cell membrane</location>
        <topology evidence="1">Multi-pass membrane protein</topology>
    </subcellularLocation>
</comment>
<comment type="caution">
    <text evidence="12">The sequence shown here is derived from an EMBL/GenBank/DDBJ whole genome shotgun (WGS) entry which is preliminary data.</text>
</comment>
<keyword evidence="2" id="KW-0813">Transport</keyword>
<dbReference type="InterPro" id="IPR006153">
    <property type="entry name" value="Cation/H_exchanger_TM"/>
</dbReference>
<dbReference type="GO" id="GO:0098719">
    <property type="term" value="P:sodium ion import across plasma membrane"/>
    <property type="evidence" value="ECO:0007669"/>
    <property type="project" value="TreeGrafter"/>
</dbReference>
<feature type="transmembrane region" description="Helical" evidence="10">
    <location>
        <begin position="131"/>
        <end position="152"/>
    </location>
</feature>
<evidence type="ECO:0000256" key="5">
    <source>
        <dbReference type="ARBA" id="ARBA00022989"/>
    </source>
</evidence>
<name>A0A929RR82_9ACTO</name>
<keyword evidence="3" id="KW-1003">Cell membrane</keyword>
<dbReference type="GO" id="GO:0051453">
    <property type="term" value="P:regulation of intracellular pH"/>
    <property type="evidence" value="ECO:0007669"/>
    <property type="project" value="TreeGrafter"/>
</dbReference>
<evidence type="ECO:0000256" key="8">
    <source>
        <dbReference type="ARBA" id="ARBA00023136"/>
    </source>
</evidence>
<accession>A0A929RR82</accession>
<keyword evidence="4 10" id="KW-0812">Transmembrane</keyword>
<dbReference type="PANTHER" id="PTHR10110:SF86">
    <property type="entry name" value="SODIUM_HYDROGEN EXCHANGER 7"/>
    <property type="match status" value="1"/>
</dbReference>
<gene>
    <name evidence="12" type="ORF">HXK09_08060</name>
</gene>
<feature type="transmembrane region" description="Helical" evidence="10">
    <location>
        <begin position="86"/>
        <end position="111"/>
    </location>
</feature>
<keyword evidence="8 10" id="KW-0472">Membrane</keyword>
<protein>
    <submittedName>
        <fullName evidence="12">Cation:proton antiporter</fullName>
    </submittedName>
</protein>
<feature type="transmembrane region" description="Helical" evidence="10">
    <location>
        <begin position="50"/>
        <end position="74"/>
    </location>
</feature>
<evidence type="ECO:0000313" key="12">
    <source>
        <dbReference type="EMBL" id="MBF0967089.1"/>
    </source>
</evidence>
<dbReference type="GO" id="GO:0005886">
    <property type="term" value="C:plasma membrane"/>
    <property type="evidence" value="ECO:0007669"/>
    <property type="project" value="UniProtKB-SubCell"/>
</dbReference>
<keyword evidence="6" id="KW-0915">Sodium</keyword>
<evidence type="ECO:0000256" key="6">
    <source>
        <dbReference type="ARBA" id="ARBA00023053"/>
    </source>
</evidence>